<dbReference type="AlphaFoldDB" id="A0A9E2W4K5"/>
<dbReference type="Proteomes" id="UP000812270">
    <property type="component" value="Unassembled WGS sequence"/>
</dbReference>
<comment type="caution">
    <text evidence="3">The sequence shown here is derived from an EMBL/GenBank/DDBJ whole genome shotgun (WGS) entry which is preliminary data.</text>
</comment>
<dbReference type="InterPro" id="IPR051532">
    <property type="entry name" value="Ester_Hydrolysis_Enzymes"/>
</dbReference>
<proteinExistence type="predicted"/>
<protein>
    <recommendedName>
        <fullName evidence="2">SGNH hydrolase-type esterase domain-containing protein</fullName>
    </recommendedName>
</protein>
<keyword evidence="4" id="KW-1185">Reference proteome</keyword>
<reference evidence="3" key="1">
    <citation type="submission" date="2021-06" db="EMBL/GenBank/DDBJ databases">
        <authorList>
            <person name="Huq M.A."/>
        </authorList>
    </citation>
    <scope>NUCLEOTIDE SEQUENCE</scope>
    <source>
        <strain evidence="3">MAH-26</strain>
    </source>
</reference>
<evidence type="ECO:0000256" key="1">
    <source>
        <dbReference type="SAM" id="Phobius"/>
    </source>
</evidence>
<keyword evidence="1" id="KW-0472">Membrane</keyword>
<dbReference type="EMBL" id="JAHSPG010000016">
    <property type="protein sequence ID" value="MBV4359865.1"/>
    <property type="molecule type" value="Genomic_DNA"/>
</dbReference>
<dbReference type="PANTHER" id="PTHR30383">
    <property type="entry name" value="THIOESTERASE 1/PROTEASE 1/LYSOPHOSPHOLIPASE L1"/>
    <property type="match status" value="1"/>
</dbReference>
<dbReference type="RefSeq" id="WP_217794126.1">
    <property type="nucleotide sequence ID" value="NZ_JAHSPG010000016.1"/>
</dbReference>
<sequence>MSGSSEHLPDKAGTGEFLGKTQESARAISAGTSSLRSNWRTNHKLLFRLLFVSIVLNVLSGFVFIGKRYYYSHPNLAKIFRSSKVNIVVIGDSRVSDGDWGKILERDDVKNCGFWGISTSGLLKKLDTVYHYSPGTCMIQVGINDIRYDAPIDTIFTNYKLIVDSLLTHNITPIVTSIIPLRKDYWSDLLDETVVNRRVDSLNNQIKQLCKANGVSYVDINNDITDNNRLKRECTYDGIHLNKEGYGSVGKVLSKYLKQNVRLK</sequence>
<dbReference type="Pfam" id="PF13472">
    <property type="entry name" value="Lipase_GDSL_2"/>
    <property type="match status" value="1"/>
</dbReference>
<keyword evidence="1" id="KW-0812">Transmembrane</keyword>
<dbReference type="InterPro" id="IPR013830">
    <property type="entry name" value="SGNH_hydro"/>
</dbReference>
<evidence type="ECO:0000313" key="3">
    <source>
        <dbReference type="EMBL" id="MBV4359865.1"/>
    </source>
</evidence>
<accession>A0A9E2W4K5</accession>
<organism evidence="3 4">
    <name type="scientific">Pinibacter aurantiacus</name>
    <dbReference type="NCBI Taxonomy" id="2851599"/>
    <lineage>
        <taxon>Bacteria</taxon>
        <taxon>Pseudomonadati</taxon>
        <taxon>Bacteroidota</taxon>
        <taxon>Chitinophagia</taxon>
        <taxon>Chitinophagales</taxon>
        <taxon>Chitinophagaceae</taxon>
        <taxon>Pinibacter</taxon>
    </lineage>
</organism>
<feature type="domain" description="SGNH hydrolase-type esterase" evidence="2">
    <location>
        <begin position="101"/>
        <end position="246"/>
    </location>
</feature>
<gene>
    <name evidence="3" type="ORF">KTO63_22055</name>
</gene>
<feature type="transmembrane region" description="Helical" evidence="1">
    <location>
        <begin position="45"/>
        <end position="65"/>
    </location>
</feature>
<name>A0A9E2W4K5_9BACT</name>
<keyword evidence="1" id="KW-1133">Transmembrane helix</keyword>
<evidence type="ECO:0000259" key="2">
    <source>
        <dbReference type="Pfam" id="PF13472"/>
    </source>
</evidence>
<evidence type="ECO:0000313" key="4">
    <source>
        <dbReference type="Proteomes" id="UP000812270"/>
    </source>
</evidence>